<reference evidence="2" key="1">
    <citation type="journal article" date="2021" name="IMA Fungus">
        <title>Genomic characterization of three marine fungi, including Emericellopsis atlantica sp. nov. with signatures of a generalist lifestyle and marine biomass degradation.</title>
        <authorList>
            <person name="Hagestad O.C."/>
            <person name="Hou L."/>
            <person name="Andersen J.H."/>
            <person name="Hansen E.H."/>
            <person name="Altermark B."/>
            <person name="Li C."/>
            <person name="Kuhnert E."/>
            <person name="Cox R.J."/>
            <person name="Crous P.W."/>
            <person name="Spatafora J.W."/>
            <person name="Lail K."/>
            <person name="Amirebrahimi M."/>
            <person name="Lipzen A."/>
            <person name="Pangilinan J."/>
            <person name="Andreopoulos W."/>
            <person name="Hayes R.D."/>
            <person name="Ng V."/>
            <person name="Grigoriev I.V."/>
            <person name="Jackson S.A."/>
            <person name="Sutton T.D.S."/>
            <person name="Dobson A.D.W."/>
            <person name="Rama T."/>
        </authorList>
    </citation>
    <scope>NUCLEOTIDE SEQUENCE</scope>
    <source>
        <strain evidence="2">TRa3180A</strain>
    </source>
</reference>
<dbReference type="OrthoDB" id="3558391at2759"/>
<evidence type="ECO:0000256" key="1">
    <source>
        <dbReference type="SAM" id="Coils"/>
    </source>
</evidence>
<dbReference type="Gene3D" id="1.20.5.170">
    <property type="match status" value="1"/>
</dbReference>
<name>A0A9P8CFI7_9HELO</name>
<evidence type="ECO:0000313" key="2">
    <source>
        <dbReference type="EMBL" id="KAG9245203.1"/>
    </source>
</evidence>
<proteinExistence type="predicted"/>
<gene>
    <name evidence="2" type="ORF">BJ878DRAFT_502661</name>
</gene>
<feature type="coiled-coil region" evidence="1">
    <location>
        <begin position="1"/>
        <end position="109"/>
    </location>
</feature>
<keyword evidence="3" id="KW-1185">Reference proteome</keyword>
<keyword evidence="1" id="KW-0175">Coiled coil</keyword>
<accession>A0A9P8CFI7</accession>
<dbReference type="EMBL" id="MU253860">
    <property type="protein sequence ID" value="KAG9245203.1"/>
    <property type="molecule type" value="Genomic_DNA"/>
</dbReference>
<sequence>MEELQNRVEELKDDYRSLALDASNIRMEKMDLQLDNKKLQNEIARLQSAFKIFQSANDKAQFEQEQKIQLLESQVAELQGTISSHETQATNTEYKVRDCLERVKQLEEEVALKDPFYQVGVLVRARYLENAKFLMLTTRQLKGSYYKRYFKISGDAAAHSAMGATDKLLFNTKVLPASSSEPLLATFHALYRCPPTAYDTFTPSFHATIDCESTIKTIVVLNTNLRPLKEREMAMINIDFICTRYASLGAEAFEADAVVAQRLKWLKELTATILRMDHRRSPETPGGGGGRRGGYAVYTRGNM</sequence>
<comment type="caution">
    <text evidence="2">The sequence shown here is derived from an EMBL/GenBank/DDBJ whole genome shotgun (WGS) entry which is preliminary data.</text>
</comment>
<dbReference type="AlphaFoldDB" id="A0A9P8CFI7"/>
<protein>
    <submittedName>
        <fullName evidence="2">Uncharacterized protein</fullName>
    </submittedName>
</protein>
<evidence type="ECO:0000313" key="3">
    <source>
        <dbReference type="Proteomes" id="UP000887226"/>
    </source>
</evidence>
<organism evidence="2 3">
    <name type="scientific">Calycina marina</name>
    <dbReference type="NCBI Taxonomy" id="1763456"/>
    <lineage>
        <taxon>Eukaryota</taxon>
        <taxon>Fungi</taxon>
        <taxon>Dikarya</taxon>
        <taxon>Ascomycota</taxon>
        <taxon>Pezizomycotina</taxon>
        <taxon>Leotiomycetes</taxon>
        <taxon>Helotiales</taxon>
        <taxon>Pezizellaceae</taxon>
        <taxon>Calycina</taxon>
    </lineage>
</organism>
<dbReference type="Proteomes" id="UP000887226">
    <property type="component" value="Unassembled WGS sequence"/>
</dbReference>